<evidence type="ECO:0000256" key="1">
    <source>
        <dbReference type="SAM" id="Phobius"/>
    </source>
</evidence>
<gene>
    <name evidence="2" type="ORF">PI95_006765</name>
</gene>
<dbReference type="EMBL" id="JTCM02000009">
    <property type="protein sequence ID" value="NEU72281.1"/>
    <property type="molecule type" value="Genomic_DNA"/>
</dbReference>
<comment type="caution">
    <text evidence="2">The sequence shown here is derived from an EMBL/GenBank/DDBJ whole genome shotgun (WGS) entry which is preliminary data.</text>
</comment>
<protein>
    <submittedName>
        <fullName evidence="2">Uncharacterized protein</fullName>
    </submittedName>
</protein>
<proteinExistence type="predicted"/>
<keyword evidence="1" id="KW-0472">Membrane</keyword>
<dbReference type="RefSeq" id="WP_039737773.1">
    <property type="nucleotide sequence ID" value="NZ_JTCM02000009.1"/>
</dbReference>
<name>A0A846H6V6_9CYAN</name>
<keyword evidence="1" id="KW-0812">Transmembrane</keyword>
<sequence length="98" mass="11131">MCNKILYLLDVATITGGDRLNQLGAALVLLFFTYSSFIYPKNWADDKYKVSYPRLRISCRGKAKMLFSPNPNFNSTHFGIFLFNYLLWVVPGTGIAIV</sequence>
<feature type="transmembrane region" description="Helical" evidence="1">
    <location>
        <begin position="20"/>
        <end position="39"/>
    </location>
</feature>
<accession>A0A846H6V6</accession>
<dbReference type="AlphaFoldDB" id="A0A846H6V6"/>
<dbReference type="Proteomes" id="UP000031549">
    <property type="component" value="Unassembled WGS sequence"/>
</dbReference>
<keyword evidence="1" id="KW-1133">Transmembrane helix</keyword>
<reference evidence="2 3" key="1">
    <citation type="journal article" date="2015" name="Genome Announc.">
        <title>Draft Genome Sequence of Cyanobacterium Hassallia byssoidea Strain VB512170, Isolated from Monuments in India.</title>
        <authorList>
            <person name="Singh D."/>
            <person name="Chandrababunaidu M.M."/>
            <person name="Panda A."/>
            <person name="Sen D."/>
            <person name="Bhattacharyya S."/>
            <person name="Adhikary S.P."/>
            <person name="Tripathy S."/>
        </authorList>
    </citation>
    <scope>NUCLEOTIDE SEQUENCE [LARGE SCALE GENOMIC DNA]</scope>
    <source>
        <strain evidence="2 3">VB512170</strain>
    </source>
</reference>
<organism evidence="2 3">
    <name type="scientific">Hassallia byssoidea VB512170</name>
    <dbReference type="NCBI Taxonomy" id="1304833"/>
    <lineage>
        <taxon>Bacteria</taxon>
        <taxon>Bacillati</taxon>
        <taxon>Cyanobacteriota</taxon>
        <taxon>Cyanophyceae</taxon>
        <taxon>Nostocales</taxon>
        <taxon>Tolypothrichaceae</taxon>
        <taxon>Hassallia</taxon>
    </lineage>
</organism>
<evidence type="ECO:0000313" key="2">
    <source>
        <dbReference type="EMBL" id="NEU72281.1"/>
    </source>
</evidence>
<keyword evidence="3" id="KW-1185">Reference proteome</keyword>
<evidence type="ECO:0000313" key="3">
    <source>
        <dbReference type="Proteomes" id="UP000031549"/>
    </source>
</evidence>
<feature type="transmembrane region" description="Helical" evidence="1">
    <location>
        <begin position="78"/>
        <end position="97"/>
    </location>
</feature>